<feature type="transmembrane region" description="Helical" evidence="5">
    <location>
        <begin position="93"/>
        <end position="119"/>
    </location>
</feature>
<dbReference type="AlphaFoldDB" id="A0ABD3NA23"/>
<evidence type="ECO:0000256" key="4">
    <source>
        <dbReference type="ARBA" id="ARBA00023136"/>
    </source>
</evidence>
<dbReference type="InterPro" id="IPR050495">
    <property type="entry name" value="ATG22/LtaA_families"/>
</dbReference>
<dbReference type="InterPro" id="IPR036259">
    <property type="entry name" value="MFS_trans_sf"/>
</dbReference>
<evidence type="ECO:0008006" key="8">
    <source>
        <dbReference type="Google" id="ProtNLM"/>
    </source>
</evidence>
<comment type="caution">
    <text evidence="6">The sequence shown here is derived from an EMBL/GenBank/DDBJ whole genome shotgun (WGS) entry which is preliminary data.</text>
</comment>
<keyword evidence="7" id="KW-1185">Reference proteome</keyword>
<feature type="transmembrane region" description="Helical" evidence="5">
    <location>
        <begin position="171"/>
        <end position="189"/>
    </location>
</feature>
<evidence type="ECO:0000313" key="6">
    <source>
        <dbReference type="EMBL" id="KAL3769545.1"/>
    </source>
</evidence>
<dbReference type="PANTHER" id="PTHR23519">
    <property type="entry name" value="AUTOPHAGY-RELATED PROTEIN 22"/>
    <property type="match status" value="1"/>
</dbReference>
<dbReference type="Pfam" id="PF07690">
    <property type="entry name" value="MFS_1"/>
    <property type="match status" value="1"/>
</dbReference>
<protein>
    <recommendedName>
        <fullName evidence="8">Solute carrier family 40 protein</fullName>
    </recommendedName>
</protein>
<keyword evidence="4 5" id="KW-0472">Membrane</keyword>
<proteinExistence type="predicted"/>
<feature type="transmembrane region" description="Helical" evidence="5">
    <location>
        <begin position="38"/>
        <end position="62"/>
    </location>
</feature>
<dbReference type="InterPro" id="IPR011701">
    <property type="entry name" value="MFS"/>
</dbReference>
<evidence type="ECO:0000313" key="7">
    <source>
        <dbReference type="Proteomes" id="UP001530315"/>
    </source>
</evidence>
<dbReference type="Gene3D" id="1.20.1250.20">
    <property type="entry name" value="MFS general substrate transporter like domains"/>
    <property type="match status" value="1"/>
</dbReference>
<dbReference type="EMBL" id="JALLAZ020001653">
    <property type="protein sequence ID" value="KAL3769545.1"/>
    <property type="molecule type" value="Genomic_DNA"/>
</dbReference>
<evidence type="ECO:0000256" key="3">
    <source>
        <dbReference type="ARBA" id="ARBA00022989"/>
    </source>
</evidence>
<feature type="transmembrane region" description="Helical" evidence="5">
    <location>
        <begin position="264"/>
        <end position="286"/>
    </location>
</feature>
<name>A0ABD3NA23_9STRA</name>
<feature type="transmembrane region" description="Helical" evidence="5">
    <location>
        <begin position="385"/>
        <end position="406"/>
    </location>
</feature>
<keyword evidence="2 5" id="KW-0812">Transmembrane</keyword>
<feature type="transmembrane region" description="Helical" evidence="5">
    <location>
        <begin position="320"/>
        <end position="337"/>
    </location>
</feature>
<gene>
    <name evidence="6" type="ORF">ACHAW5_006297</name>
</gene>
<feature type="transmembrane region" description="Helical" evidence="5">
    <location>
        <begin position="139"/>
        <end position="159"/>
    </location>
</feature>
<sequence>MSTIFLGPALLRLANEAASAGGSDCGDDCRIYGMRPTSLLANIGVFGGLLSSALTPLFGAIVDHTPRRLDVGRVSAMILTVVKGVEAFVGRSTWLIVSALQVANVAVYNAFLVATYAYIAELSRRPDEQTAYNSRFQLVYYASMLAFLVSVMTTSTCLGVDDVGTARVSQVLAFAACGPAFYASWGWLFRPRPALSVVPPGRSLARSGYAKLSTTISRMRHDDRRRAVRLFLLSASSSEAATSALATISTTYMSHVLEMDAKQIGVAFLCVFVAGIPGSWLGGIVGARLDPLRSAMLCLAVFVANTTVAAFFLRDPEDRGAMYAFAAVWGVCLAWLHPAHASLYCTITPWGQEGELMGIYIFSGSVLAWLPPLLFSLLNEIGASMTIGLASLNLFFAGGFVLLLMIGDYDEAVALAQNEDGVRTTSQGFLDDAVVINIPVFT</sequence>
<keyword evidence="3 5" id="KW-1133">Transmembrane helix</keyword>
<evidence type="ECO:0000256" key="5">
    <source>
        <dbReference type="SAM" id="Phobius"/>
    </source>
</evidence>
<feature type="transmembrane region" description="Helical" evidence="5">
    <location>
        <begin position="230"/>
        <end position="252"/>
    </location>
</feature>
<dbReference type="SUPFAM" id="SSF103473">
    <property type="entry name" value="MFS general substrate transporter"/>
    <property type="match status" value="1"/>
</dbReference>
<accession>A0ABD3NA23</accession>
<comment type="subcellular location">
    <subcellularLocation>
        <location evidence="1">Endomembrane system</location>
        <topology evidence="1">Multi-pass membrane protein</topology>
    </subcellularLocation>
</comment>
<feature type="transmembrane region" description="Helical" evidence="5">
    <location>
        <begin position="292"/>
        <end position="313"/>
    </location>
</feature>
<feature type="transmembrane region" description="Helical" evidence="5">
    <location>
        <begin position="357"/>
        <end position="378"/>
    </location>
</feature>
<organism evidence="6 7">
    <name type="scientific">Stephanodiscus triporus</name>
    <dbReference type="NCBI Taxonomy" id="2934178"/>
    <lineage>
        <taxon>Eukaryota</taxon>
        <taxon>Sar</taxon>
        <taxon>Stramenopiles</taxon>
        <taxon>Ochrophyta</taxon>
        <taxon>Bacillariophyta</taxon>
        <taxon>Coscinodiscophyceae</taxon>
        <taxon>Thalassiosirophycidae</taxon>
        <taxon>Stephanodiscales</taxon>
        <taxon>Stephanodiscaceae</taxon>
        <taxon>Stephanodiscus</taxon>
    </lineage>
</organism>
<dbReference type="Proteomes" id="UP001530315">
    <property type="component" value="Unassembled WGS sequence"/>
</dbReference>
<dbReference type="PANTHER" id="PTHR23519:SF1">
    <property type="entry name" value="AUTOPHAGY-RELATED PROTEIN 22"/>
    <property type="match status" value="1"/>
</dbReference>
<evidence type="ECO:0000256" key="1">
    <source>
        <dbReference type="ARBA" id="ARBA00004127"/>
    </source>
</evidence>
<dbReference type="GO" id="GO:0012505">
    <property type="term" value="C:endomembrane system"/>
    <property type="evidence" value="ECO:0007669"/>
    <property type="project" value="UniProtKB-SubCell"/>
</dbReference>
<evidence type="ECO:0000256" key="2">
    <source>
        <dbReference type="ARBA" id="ARBA00022692"/>
    </source>
</evidence>
<reference evidence="6 7" key="1">
    <citation type="submission" date="2024-10" db="EMBL/GenBank/DDBJ databases">
        <title>Updated reference genomes for cyclostephanoid diatoms.</title>
        <authorList>
            <person name="Roberts W.R."/>
            <person name="Alverson A.J."/>
        </authorList>
    </citation>
    <scope>NUCLEOTIDE SEQUENCE [LARGE SCALE GENOMIC DNA]</scope>
    <source>
        <strain evidence="6 7">AJA276-08</strain>
    </source>
</reference>